<dbReference type="Proteomes" id="UP000008710">
    <property type="component" value="Chromosome"/>
</dbReference>
<dbReference type="OrthoDB" id="9869158at2"/>
<dbReference type="HOGENOM" id="CLU_2370905_0_0_11"/>
<sequence length="95" mass="10297">MSGNRHHQRCPSQVGLEQLPRTPAGSALRPGGAERSAEGRRLRRGPRDVGWSAGVHRTFTSNIVAVMVATTVAGSKNFEILSIACMYFHPVRSTP</sequence>
<accession>Q0S4X0</accession>
<dbReference type="AlphaFoldDB" id="Q0S4X0"/>
<gene>
    <name evidence="2" type="ordered locus">RHA1_ro05637</name>
</gene>
<proteinExistence type="predicted"/>
<protein>
    <submittedName>
        <fullName evidence="2">Uncharacterized protein</fullName>
    </submittedName>
</protein>
<name>Q0S4X0_RHOJR</name>
<feature type="region of interest" description="Disordered" evidence="1">
    <location>
        <begin position="1"/>
        <end position="51"/>
    </location>
</feature>
<evidence type="ECO:0000256" key="1">
    <source>
        <dbReference type="SAM" id="MobiDB-lite"/>
    </source>
</evidence>
<dbReference type="EMBL" id="CP000431">
    <property type="protein sequence ID" value="ABG97416.1"/>
    <property type="molecule type" value="Genomic_DNA"/>
</dbReference>
<evidence type="ECO:0000313" key="3">
    <source>
        <dbReference type="Proteomes" id="UP000008710"/>
    </source>
</evidence>
<reference evidence="3" key="1">
    <citation type="journal article" date="2006" name="Proc. Natl. Acad. Sci. U.S.A.">
        <title>The complete genome of Rhodococcus sp. RHA1 provides insights into a catabolic powerhouse.</title>
        <authorList>
            <person name="McLeod M.P."/>
            <person name="Warren R.L."/>
            <person name="Hsiao W.W.L."/>
            <person name="Araki N."/>
            <person name="Myhre M."/>
            <person name="Fernandes C."/>
            <person name="Miyazawa D."/>
            <person name="Wong W."/>
            <person name="Lillquist A.L."/>
            <person name="Wang D."/>
            <person name="Dosanjh M."/>
            <person name="Hara H."/>
            <person name="Petrescu A."/>
            <person name="Morin R.D."/>
            <person name="Yang G."/>
            <person name="Stott J.M."/>
            <person name="Schein J.E."/>
            <person name="Shin H."/>
            <person name="Smailus D."/>
            <person name="Siddiqui A.S."/>
            <person name="Marra M.A."/>
            <person name="Jones S.J.M."/>
            <person name="Holt R."/>
            <person name="Brinkman F.S.L."/>
            <person name="Miyauchi K."/>
            <person name="Fukuda M."/>
            <person name="Davies J.E."/>
            <person name="Mohn W.W."/>
            <person name="Eltis L.D."/>
        </authorList>
    </citation>
    <scope>NUCLEOTIDE SEQUENCE [LARGE SCALE GENOMIC DNA]</scope>
    <source>
        <strain evidence="3">RHA1</strain>
    </source>
</reference>
<dbReference type="KEGG" id="rha:RHA1_ro05637"/>
<evidence type="ECO:0000313" key="2">
    <source>
        <dbReference type="EMBL" id="ABG97416.1"/>
    </source>
</evidence>
<organism evidence="2 3">
    <name type="scientific">Rhodococcus jostii (strain RHA1)</name>
    <dbReference type="NCBI Taxonomy" id="101510"/>
    <lineage>
        <taxon>Bacteria</taxon>
        <taxon>Bacillati</taxon>
        <taxon>Actinomycetota</taxon>
        <taxon>Actinomycetes</taxon>
        <taxon>Mycobacteriales</taxon>
        <taxon>Nocardiaceae</taxon>
        <taxon>Rhodococcus</taxon>
    </lineage>
</organism>